<keyword evidence="3" id="KW-1185">Reference proteome</keyword>
<dbReference type="OrthoDB" id="877309at2"/>
<sequence>MDPRATITAQLPPASAPRASAARVAHGKFLKVFFNATACYLLAYQLVSLVHQASTVLVARRANVPGFWNLSGVRFELSDSGWRRDMVLDIYGTGPALVLLLGGLSFLLFWLRRQQPGLGKLLLLWVALHATNTVLGGLLADTVTQSGSWYVPNWLLGLSSTWPSTVLGLLFAAGQVVLGIVAAGPFLQAQDSRTILQFDRRAHLVVYALVGPWLVGSLLLALSKVPHLGVNEALHYTTMGLLLIPLAMGCQREFVSERELLPRPTRVAWGLVGLALLALLGWRLALGTGIAFQ</sequence>
<feature type="transmembrane region" description="Helical" evidence="1">
    <location>
        <begin position="122"/>
        <end position="140"/>
    </location>
</feature>
<dbReference type="EMBL" id="VMRJ01000001">
    <property type="protein sequence ID" value="TVT42921.1"/>
    <property type="molecule type" value="Genomic_DNA"/>
</dbReference>
<proteinExistence type="predicted"/>
<name>A0A558C281_9BACT</name>
<feature type="transmembrane region" description="Helical" evidence="1">
    <location>
        <begin position="90"/>
        <end position="110"/>
    </location>
</feature>
<dbReference type="RefSeq" id="WP_144843691.1">
    <property type="nucleotide sequence ID" value="NZ_VMRJ01000001.1"/>
</dbReference>
<accession>A0A558C281</accession>
<protein>
    <submittedName>
        <fullName evidence="2">Uncharacterized protein</fullName>
    </submittedName>
</protein>
<feature type="transmembrane region" description="Helical" evidence="1">
    <location>
        <begin position="204"/>
        <end position="222"/>
    </location>
</feature>
<keyword evidence="1" id="KW-0472">Membrane</keyword>
<feature type="transmembrane region" description="Helical" evidence="1">
    <location>
        <begin position="234"/>
        <end position="255"/>
    </location>
</feature>
<feature type="transmembrane region" description="Helical" evidence="1">
    <location>
        <begin position="160"/>
        <end position="183"/>
    </location>
</feature>
<dbReference type="AlphaFoldDB" id="A0A558C281"/>
<organism evidence="2 3">
    <name type="scientific">Hymenobacter setariae</name>
    <dbReference type="NCBI Taxonomy" id="2594794"/>
    <lineage>
        <taxon>Bacteria</taxon>
        <taxon>Pseudomonadati</taxon>
        <taxon>Bacteroidota</taxon>
        <taxon>Cytophagia</taxon>
        <taxon>Cytophagales</taxon>
        <taxon>Hymenobacteraceae</taxon>
        <taxon>Hymenobacter</taxon>
    </lineage>
</organism>
<gene>
    <name evidence="2" type="ORF">FNT36_02180</name>
</gene>
<evidence type="ECO:0000256" key="1">
    <source>
        <dbReference type="SAM" id="Phobius"/>
    </source>
</evidence>
<evidence type="ECO:0000313" key="3">
    <source>
        <dbReference type="Proteomes" id="UP000317624"/>
    </source>
</evidence>
<evidence type="ECO:0000313" key="2">
    <source>
        <dbReference type="EMBL" id="TVT42921.1"/>
    </source>
</evidence>
<feature type="transmembrane region" description="Helical" evidence="1">
    <location>
        <begin position="267"/>
        <end position="292"/>
    </location>
</feature>
<keyword evidence="1" id="KW-1133">Transmembrane helix</keyword>
<comment type="caution">
    <text evidence="2">The sequence shown here is derived from an EMBL/GenBank/DDBJ whole genome shotgun (WGS) entry which is preliminary data.</text>
</comment>
<keyword evidence="1" id="KW-0812">Transmembrane</keyword>
<dbReference type="Proteomes" id="UP000317624">
    <property type="component" value="Unassembled WGS sequence"/>
</dbReference>
<reference evidence="2 3" key="1">
    <citation type="submission" date="2019-07" db="EMBL/GenBank/DDBJ databases">
        <title>Hymenobacter sp. straun FUR1 Genome sequencing and assembly.</title>
        <authorList>
            <person name="Chhetri G."/>
        </authorList>
    </citation>
    <scope>NUCLEOTIDE SEQUENCE [LARGE SCALE GENOMIC DNA]</scope>
    <source>
        <strain evidence="2 3">Fur1</strain>
    </source>
</reference>